<protein>
    <recommendedName>
        <fullName evidence="3">HTH cro/C1-type domain-containing protein</fullName>
    </recommendedName>
</protein>
<gene>
    <name evidence="1" type="ORF">Msi02_36770</name>
</gene>
<accession>A0ABQ4GNB7</accession>
<proteinExistence type="predicted"/>
<keyword evidence="2" id="KW-1185">Reference proteome</keyword>
<organism evidence="1 2">
    <name type="scientific">Microbispora siamensis</name>
    <dbReference type="NCBI Taxonomy" id="564413"/>
    <lineage>
        <taxon>Bacteria</taxon>
        <taxon>Bacillati</taxon>
        <taxon>Actinomycetota</taxon>
        <taxon>Actinomycetes</taxon>
        <taxon>Streptosporangiales</taxon>
        <taxon>Streptosporangiaceae</taxon>
        <taxon>Microbispora</taxon>
    </lineage>
</organism>
<name>A0ABQ4GNB7_9ACTN</name>
<evidence type="ECO:0000313" key="2">
    <source>
        <dbReference type="Proteomes" id="UP000660454"/>
    </source>
</evidence>
<sequence length="302" mass="34021">MHAMRDLPGWAARLRAERRERLWTQRDMARQLAEAADAHNRLPERESLIGMIKDWEAGRHQPKDPYRVLYSKAFGIEEAELFGEPQTPVGRSPAEILNALLRQPDPLRPATGSRRRRLGQSTIENLTARVHGVRLADDVIAGKDLIRPAFRELDAAVRAYRQSTYTEAVGRALLSIIGETAQIAGWVASDAGEHQKAAHTYRLGIRAAHEAGDRTLESNLIGSLAYQVANVGDPHEATELARTAVEVAGPSARDESSIFKMATRVRQHYIDMRPNWFNKNRRRIFQMLIHGLFRLEIGEEVS</sequence>
<dbReference type="Gene3D" id="1.25.40.10">
    <property type="entry name" value="Tetratricopeptide repeat domain"/>
    <property type="match status" value="1"/>
</dbReference>
<evidence type="ECO:0000313" key="1">
    <source>
        <dbReference type="EMBL" id="GIH62860.1"/>
    </source>
</evidence>
<dbReference type="InterPro" id="IPR010982">
    <property type="entry name" value="Lambda_DNA-bd_dom_sf"/>
</dbReference>
<dbReference type="EMBL" id="BOOF01000019">
    <property type="protein sequence ID" value="GIH62860.1"/>
    <property type="molecule type" value="Genomic_DNA"/>
</dbReference>
<dbReference type="InterPro" id="IPR011990">
    <property type="entry name" value="TPR-like_helical_dom_sf"/>
</dbReference>
<comment type="caution">
    <text evidence="1">The sequence shown here is derived from an EMBL/GenBank/DDBJ whole genome shotgun (WGS) entry which is preliminary data.</text>
</comment>
<dbReference type="Gene3D" id="1.10.260.40">
    <property type="entry name" value="lambda repressor-like DNA-binding domains"/>
    <property type="match status" value="1"/>
</dbReference>
<evidence type="ECO:0008006" key="3">
    <source>
        <dbReference type="Google" id="ProtNLM"/>
    </source>
</evidence>
<dbReference type="Proteomes" id="UP000660454">
    <property type="component" value="Unassembled WGS sequence"/>
</dbReference>
<reference evidence="1 2" key="1">
    <citation type="submission" date="2021-01" db="EMBL/GenBank/DDBJ databases">
        <title>Whole genome shotgun sequence of Microbispora siamensis NBRC 104113.</title>
        <authorList>
            <person name="Komaki H."/>
            <person name="Tamura T."/>
        </authorList>
    </citation>
    <scope>NUCLEOTIDE SEQUENCE [LARGE SCALE GENOMIC DNA]</scope>
    <source>
        <strain evidence="1 2">NBRC 104113</strain>
    </source>
</reference>